<evidence type="ECO:0000313" key="2">
    <source>
        <dbReference type="EMBL" id="MBL7631173.1"/>
    </source>
</evidence>
<dbReference type="InterPro" id="IPR011009">
    <property type="entry name" value="Kinase-like_dom_sf"/>
</dbReference>
<dbReference type="Gene3D" id="3.90.1200.10">
    <property type="match status" value="1"/>
</dbReference>
<comment type="caution">
    <text evidence="2">The sequence shown here is derived from an EMBL/GenBank/DDBJ whole genome shotgun (WGS) entry which is preliminary data.</text>
</comment>
<dbReference type="InterPro" id="IPR002575">
    <property type="entry name" value="Aminoglycoside_PTrfase"/>
</dbReference>
<evidence type="ECO:0000259" key="1">
    <source>
        <dbReference type="Pfam" id="PF01636"/>
    </source>
</evidence>
<reference evidence="2" key="1">
    <citation type="submission" date="2020-12" db="EMBL/GenBank/DDBJ databases">
        <title>Genomic characterization of non-nitrogen-fixing Frankia strains.</title>
        <authorList>
            <person name="Carlos-Shanley C."/>
            <person name="Guerra T."/>
            <person name="Hahn D."/>
        </authorList>
    </citation>
    <scope>NUCLEOTIDE SEQUENCE</scope>
    <source>
        <strain evidence="2">CN6</strain>
    </source>
</reference>
<dbReference type="AlphaFoldDB" id="A0A937RFF5"/>
<sequence length="250" mass="27706">MNAPTVIKWYHDHARCAAASAHYIWLAALETGILLPRLLRADRHMLIFERVPGRAGLPGDLPRLGSIIGQLDAAAYRRHLYAASLREPHRTSAGPPLADFLSPRRGKLLALAASAGLQTEQVATVLDMLADQPAALYKDANPRNFVLTADRVTIVDFDDLTLAPFGYDLAKLVVTTAMTHGKLATRTIQASVDAYNVQVQPNRCDSESFRIVAEIHHLLTSPYLGRHGYRHPWPTVRPWPEPAAFNRQRA</sequence>
<organism evidence="2 3">
    <name type="scientific">Frankia nepalensis</name>
    <dbReference type="NCBI Taxonomy" id="1836974"/>
    <lineage>
        <taxon>Bacteria</taxon>
        <taxon>Bacillati</taxon>
        <taxon>Actinomycetota</taxon>
        <taxon>Actinomycetes</taxon>
        <taxon>Frankiales</taxon>
        <taxon>Frankiaceae</taxon>
        <taxon>Frankia</taxon>
    </lineage>
</organism>
<protein>
    <submittedName>
        <fullName evidence="2">Phosphotransferase</fullName>
    </submittedName>
</protein>
<name>A0A937RFF5_9ACTN</name>
<dbReference type="Proteomes" id="UP000604475">
    <property type="component" value="Unassembled WGS sequence"/>
</dbReference>
<keyword evidence="3" id="KW-1185">Reference proteome</keyword>
<proteinExistence type="predicted"/>
<gene>
    <name evidence="2" type="ORF">I7412_29245</name>
</gene>
<dbReference type="EMBL" id="JAEACQ010000261">
    <property type="protein sequence ID" value="MBL7631173.1"/>
    <property type="molecule type" value="Genomic_DNA"/>
</dbReference>
<accession>A0A937RFF5</accession>
<evidence type="ECO:0000313" key="3">
    <source>
        <dbReference type="Proteomes" id="UP000604475"/>
    </source>
</evidence>
<dbReference type="RefSeq" id="WP_203001873.1">
    <property type="nucleotide sequence ID" value="NZ_JADWYU010000086.1"/>
</dbReference>
<feature type="domain" description="Aminoglycoside phosphotransferase" evidence="1">
    <location>
        <begin position="23"/>
        <end position="174"/>
    </location>
</feature>
<dbReference type="SUPFAM" id="SSF56112">
    <property type="entry name" value="Protein kinase-like (PK-like)"/>
    <property type="match status" value="1"/>
</dbReference>
<dbReference type="Pfam" id="PF01636">
    <property type="entry name" value="APH"/>
    <property type="match status" value="1"/>
</dbReference>